<name>A0ABN3GKW1_9PSEU</name>
<gene>
    <name evidence="3" type="ORF">GCM10009854_35580</name>
</gene>
<dbReference type="InterPro" id="IPR050631">
    <property type="entry name" value="PheA/TfdB_FAD_monoxygenase"/>
</dbReference>
<keyword evidence="4" id="KW-1185">Reference proteome</keyword>
<reference evidence="3 4" key="1">
    <citation type="journal article" date="2019" name="Int. J. Syst. Evol. Microbiol.">
        <title>The Global Catalogue of Microorganisms (GCM) 10K type strain sequencing project: providing services to taxonomists for standard genome sequencing and annotation.</title>
        <authorList>
            <consortium name="The Broad Institute Genomics Platform"/>
            <consortium name="The Broad Institute Genome Sequencing Center for Infectious Disease"/>
            <person name="Wu L."/>
            <person name="Ma J."/>
        </authorList>
    </citation>
    <scope>NUCLEOTIDE SEQUENCE [LARGE SCALE GENOMIC DNA]</scope>
    <source>
        <strain evidence="3 4">JCM 16221</strain>
    </source>
</reference>
<dbReference type="InterPro" id="IPR002938">
    <property type="entry name" value="FAD-bd"/>
</dbReference>
<sequence length="556" mass="61196">MSNPTVCSRSERDTDADVVIVGCGPVGLVLALLLAHRGWEVAVLERYAEQYPFPRVVTIDGETARNFAAAGIGDQLHDLGEPMGVYEFRNADGRTLLSFDAPYRPGHQGWPKAAVMHQPSYEAALRAHAETLPNLRMLYGHTVDHLEDRGEHVEVRATGPALEDGRITGCWLVGCDGANSFVRERMGSGFTDFGFSQDWLLCDVVFNEPREFHPTDVQICDPARPTTIVASGRGHRRWEFMLLPAESAEELSAVEAMWRLLEPHGVTPENATLTRNIVYTFDAGMTEGWRRGRLLLAGDSAHLMPPFAGQGMCSGVRDAAGLAWRLDLVLREVAAERLLDTYPAERAKQVRRTTDASIEMGKLVSELDPVAAARRDEYLIAARSEQDQPEAAPPSFPLEDGFLRRNIGRAIVKPAGELMPQGQVARGEQRGLFDDVIGNGFALITSLDPQEALDDEGRAFLEDLGAHLVRVLPFGSGPKHARAHEVVDVGDVYLPYLTAFNQVAVLVRPDFYVFGGARDRADVPRLVRELRSQITGAPIQRRPAAGAASRSRNQQR</sequence>
<dbReference type="Proteomes" id="UP001501218">
    <property type="component" value="Unassembled WGS sequence"/>
</dbReference>
<feature type="domain" description="FAD-binding" evidence="2">
    <location>
        <begin position="15"/>
        <end position="356"/>
    </location>
</feature>
<evidence type="ECO:0000313" key="3">
    <source>
        <dbReference type="EMBL" id="GAA2354424.1"/>
    </source>
</evidence>
<organism evidence="3 4">
    <name type="scientific">Saccharopolyspora halophila</name>
    <dbReference type="NCBI Taxonomy" id="405551"/>
    <lineage>
        <taxon>Bacteria</taxon>
        <taxon>Bacillati</taxon>
        <taxon>Actinomycetota</taxon>
        <taxon>Actinomycetes</taxon>
        <taxon>Pseudonocardiales</taxon>
        <taxon>Pseudonocardiaceae</taxon>
        <taxon>Saccharopolyspora</taxon>
    </lineage>
</organism>
<dbReference type="InterPro" id="IPR036188">
    <property type="entry name" value="FAD/NAD-bd_sf"/>
</dbReference>
<dbReference type="Gene3D" id="3.50.50.60">
    <property type="entry name" value="FAD/NAD(P)-binding domain"/>
    <property type="match status" value="1"/>
</dbReference>
<protein>
    <submittedName>
        <fullName evidence="3">Bifunctional 3-(3-hydroxy-phenyl)propionate/3-hydroxycinnamic acid hydroxylase</fullName>
    </submittedName>
</protein>
<dbReference type="SUPFAM" id="SSF51905">
    <property type="entry name" value="FAD/NAD(P)-binding domain"/>
    <property type="match status" value="1"/>
</dbReference>
<dbReference type="NCBIfam" id="NF004829">
    <property type="entry name" value="PRK06183.1-3"/>
    <property type="match status" value="1"/>
</dbReference>
<dbReference type="PANTHER" id="PTHR43476">
    <property type="entry name" value="3-(3-HYDROXY-PHENYL)PROPIONATE/3-HYDROXYCINNAMIC ACID HYDROXYLASE"/>
    <property type="match status" value="1"/>
</dbReference>
<dbReference type="RefSeq" id="WP_344133702.1">
    <property type="nucleotide sequence ID" value="NZ_BAAARA010000011.1"/>
</dbReference>
<dbReference type="Pfam" id="PF01494">
    <property type="entry name" value="FAD_binding_3"/>
    <property type="match status" value="1"/>
</dbReference>
<accession>A0ABN3GKW1</accession>
<dbReference type="EMBL" id="BAAARA010000011">
    <property type="protein sequence ID" value="GAA2354424.1"/>
    <property type="molecule type" value="Genomic_DNA"/>
</dbReference>
<comment type="caution">
    <text evidence="3">The sequence shown here is derived from an EMBL/GenBank/DDBJ whole genome shotgun (WGS) entry which is preliminary data.</text>
</comment>
<keyword evidence="1" id="KW-0560">Oxidoreductase</keyword>
<evidence type="ECO:0000256" key="1">
    <source>
        <dbReference type="ARBA" id="ARBA00023002"/>
    </source>
</evidence>
<dbReference type="PRINTS" id="PR00420">
    <property type="entry name" value="RNGMNOXGNASE"/>
</dbReference>
<evidence type="ECO:0000313" key="4">
    <source>
        <dbReference type="Proteomes" id="UP001501218"/>
    </source>
</evidence>
<dbReference type="PANTHER" id="PTHR43476:SF3">
    <property type="entry name" value="FAD-BINDING MONOOXYGENASE"/>
    <property type="match status" value="1"/>
</dbReference>
<dbReference type="Gene3D" id="3.30.70.2450">
    <property type="match status" value="1"/>
</dbReference>
<proteinExistence type="predicted"/>
<evidence type="ECO:0000259" key="2">
    <source>
        <dbReference type="Pfam" id="PF01494"/>
    </source>
</evidence>